<dbReference type="EMBL" id="GGEC01005069">
    <property type="protein sequence ID" value="MBW85552.1"/>
    <property type="molecule type" value="Transcribed_RNA"/>
</dbReference>
<proteinExistence type="predicted"/>
<name>A0A2P2IWG6_RHIMU</name>
<accession>A0A2P2IWG6</accession>
<evidence type="ECO:0000313" key="1">
    <source>
        <dbReference type="EMBL" id="MBW85552.1"/>
    </source>
</evidence>
<reference evidence="1" key="1">
    <citation type="submission" date="2018-02" db="EMBL/GenBank/DDBJ databases">
        <title>Rhizophora mucronata_Transcriptome.</title>
        <authorList>
            <person name="Meera S.P."/>
            <person name="Sreeshan A."/>
            <person name="Augustine A."/>
        </authorList>
    </citation>
    <scope>NUCLEOTIDE SEQUENCE</scope>
    <source>
        <tissue evidence="1">Leaf</tissue>
    </source>
</reference>
<organism evidence="1">
    <name type="scientific">Rhizophora mucronata</name>
    <name type="common">Asiatic mangrove</name>
    <dbReference type="NCBI Taxonomy" id="61149"/>
    <lineage>
        <taxon>Eukaryota</taxon>
        <taxon>Viridiplantae</taxon>
        <taxon>Streptophyta</taxon>
        <taxon>Embryophyta</taxon>
        <taxon>Tracheophyta</taxon>
        <taxon>Spermatophyta</taxon>
        <taxon>Magnoliopsida</taxon>
        <taxon>eudicotyledons</taxon>
        <taxon>Gunneridae</taxon>
        <taxon>Pentapetalae</taxon>
        <taxon>rosids</taxon>
        <taxon>fabids</taxon>
        <taxon>Malpighiales</taxon>
        <taxon>Rhizophoraceae</taxon>
        <taxon>Rhizophora</taxon>
    </lineage>
</organism>
<protein>
    <submittedName>
        <fullName evidence="1">Uncharacterized protein LOC105119895</fullName>
    </submittedName>
</protein>
<sequence>MGGNKSWSLIIHQRRESGKSRKLKTFLSYTLTLRCLRSGNVARMFR</sequence>
<dbReference type="AlphaFoldDB" id="A0A2P2IWG6"/>